<evidence type="ECO:0008006" key="3">
    <source>
        <dbReference type="Google" id="ProtNLM"/>
    </source>
</evidence>
<protein>
    <recommendedName>
        <fullName evidence="3">TonB C-terminal domain-containing protein</fullName>
    </recommendedName>
</protein>
<organism evidence="1 2">
    <name type="scientific">Terriglobus albidus</name>
    <dbReference type="NCBI Taxonomy" id="1592106"/>
    <lineage>
        <taxon>Bacteria</taxon>
        <taxon>Pseudomonadati</taxon>
        <taxon>Acidobacteriota</taxon>
        <taxon>Terriglobia</taxon>
        <taxon>Terriglobales</taxon>
        <taxon>Acidobacteriaceae</taxon>
        <taxon>Terriglobus</taxon>
    </lineage>
</organism>
<gene>
    <name evidence="1" type="ORF">FTW19_22875</name>
</gene>
<dbReference type="AlphaFoldDB" id="A0A5B9EIA6"/>
<proteinExistence type="predicted"/>
<accession>A0A5B9EIA6</accession>
<dbReference type="Proteomes" id="UP000321820">
    <property type="component" value="Chromosome"/>
</dbReference>
<evidence type="ECO:0000313" key="1">
    <source>
        <dbReference type="EMBL" id="QEE30580.1"/>
    </source>
</evidence>
<keyword evidence="2" id="KW-1185">Reference proteome</keyword>
<dbReference type="KEGG" id="talb:FTW19_22875"/>
<evidence type="ECO:0000313" key="2">
    <source>
        <dbReference type="Proteomes" id="UP000321820"/>
    </source>
</evidence>
<dbReference type="RefSeq" id="WP_147649892.1">
    <property type="nucleotide sequence ID" value="NZ_CP042806.1"/>
</dbReference>
<sequence length="192" mass="21001">MNNYACLPEYRSSRGKVVAMMNRRKPAHFVIPYFHSCLPSITQHTMLLMRRLAPFLSAVLLANPFAGPLQAQTSTTQSAQQLYGPRVTLDVLSDVKGAQLDAYRKELVLELEHDLSEKLTALGVQSRDQQEVELVLTIESAGNLSSLRLGAGTQGTPMAKAVWAAVRDAKYAALPRGLNNSSLRISVHVVAS</sequence>
<name>A0A5B9EIA6_9BACT</name>
<dbReference type="EMBL" id="CP042806">
    <property type="protein sequence ID" value="QEE30580.1"/>
    <property type="molecule type" value="Genomic_DNA"/>
</dbReference>
<reference evidence="1 2" key="1">
    <citation type="submission" date="2019-08" db="EMBL/GenBank/DDBJ databases">
        <title>Complete genome sequence of Terriglobus albidus strain ORNL.</title>
        <authorList>
            <person name="Podar M."/>
        </authorList>
    </citation>
    <scope>NUCLEOTIDE SEQUENCE [LARGE SCALE GENOMIC DNA]</scope>
    <source>
        <strain evidence="1 2">ORNL</strain>
    </source>
</reference>